<keyword evidence="3" id="KW-1185">Reference proteome</keyword>
<name>A0A640VPP7_9RHOB</name>
<dbReference type="Proteomes" id="UP000436522">
    <property type="component" value="Unassembled WGS sequence"/>
</dbReference>
<dbReference type="Pfam" id="PF07812">
    <property type="entry name" value="TfuA"/>
    <property type="match status" value="1"/>
</dbReference>
<protein>
    <recommendedName>
        <fullName evidence="1">TfuA-like core domain-containing protein</fullName>
    </recommendedName>
</protein>
<dbReference type="AlphaFoldDB" id="A0A640VPP7"/>
<dbReference type="RefSeq" id="WP_159975567.1">
    <property type="nucleotide sequence ID" value="NZ_BLIV01000002.1"/>
</dbReference>
<dbReference type="OrthoDB" id="118811at2"/>
<proteinExistence type="predicted"/>
<evidence type="ECO:0000259" key="1">
    <source>
        <dbReference type="Pfam" id="PF07812"/>
    </source>
</evidence>
<feature type="domain" description="TfuA-like core" evidence="1">
    <location>
        <begin position="48"/>
        <end position="167"/>
    </location>
</feature>
<sequence>MIYVFTGPTLHADDVRTALSEVEVRPPARAGDVYLACQEGATGIGLIDGYFSGVPSVWHKEILFAITRDIPVFGASSMGALRAAELHSFGMIGVGAIFEAFREGTLEDDDEVALQHGPADLGYVALSVPMVNIRASLRRSVSAGVLSAGDADCLIDVSKKMHFPERSWKSLIQQTREKHPRLRLEELENWLPTGAVDQKRLDALEMVSEMARFYREARVTPAQNFEFQHTAMWETLTRSVEKTGPNREMLLVIDQARVDPTFYADLRCRAASRLMSEQVFEIPQADLNRAMTRFRAENRLYTGEVLESWLAANDLDLPALEEQIAAELRLTAAIAAHRDAFHLAMIETLKADGGYDKLLAEAKRMGMALDRLGTPYPTASDLDINPAMLLIWYFEQVRNQAVPDDLDAFIGQNDFADRTEFEQMMARTYVLWQDEASRGDDYDAPTQPLIMER</sequence>
<reference evidence="2 3" key="1">
    <citation type="submission" date="2019-12" db="EMBL/GenBank/DDBJ databases">
        <title>Roseobacter cerasinus sp. nov., isolated from seawater around aquaculture.</title>
        <authorList>
            <person name="Muramatsu S."/>
            <person name="Takabe Y."/>
            <person name="Mori K."/>
            <person name="Takaichi S."/>
            <person name="Hanada S."/>
        </authorList>
    </citation>
    <scope>NUCLEOTIDE SEQUENCE [LARGE SCALE GENOMIC DNA]</scope>
    <source>
        <strain evidence="2 3">AI77</strain>
    </source>
</reference>
<evidence type="ECO:0000313" key="3">
    <source>
        <dbReference type="Proteomes" id="UP000436522"/>
    </source>
</evidence>
<evidence type="ECO:0000313" key="2">
    <source>
        <dbReference type="EMBL" id="GFE49717.1"/>
    </source>
</evidence>
<organism evidence="2 3">
    <name type="scientific">Roseobacter cerasinus</name>
    <dbReference type="NCBI Taxonomy" id="2602289"/>
    <lineage>
        <taxon>Bacteria</taxon>
        <taxon>Pseudomonadati</taxon>
        <taxon>Pseudomonadota</taxon>
        <taxon>Alphaproteobacteria</taxon>
        <taxon>Rhodobacterales</taxon>
        <taxon>Roseobacteraceae</taxon>
        <taxon>Roseobacter</taxon>
    </lineage>
</organism>
<dbReference type="InterPro" id="IPR027304">
    <property type="entry name" value="Trigger_fact/SurA_dom_sf"/>
</dbReference>
<accession>A0A640VPP7</accession>
<dbReference type="InterPro" id="IPR012924">
    <property type="entry name" value="TfuA_core"/>
</dbReference>
<gene>
    <name evidence="2" type="ORF">So717_14700</name>
</gene>
<dbReference type="EMBL" id="BLIV01000002">
    <property type="protein sequence ID" value="GFE49717.1"/>
    <property type="molecule type" value="Genomic_DNA"/>
</dbReference>
<dbReference type="SUPFAM" id="SSF109998">
    <property type="entry name" value="Triger factor/SurA peptide-binding domain-like"/>
    <property type="match status" value="1"/>
</dbReference>
<comment type="caution">
    <text evidence="2">The sequence shown here is derived from an EMBL/GenBank/DDBJ whole genome shotgun (WGS) entry which is preliminary data.</text>
</comment>